<gene>
    <name evidence="1" type="ORF">EYB53_009275</name>
</gene>
<dbReference type="Gene3D" id="1.20.58.1000">
    <property type="entry name" value="Metal-sensitive repressor, helix protomer"/>
    <property type="match status" value="1"/>
</dbReference>
<evidence type="ECO:0000313" key="1">
    <source>
        <dbReference type="EMBL" id="MBP1465893.1"/>
    </source>
</evidence>
<keyword evidence="2" id="KW-1185">Reference proteome</keyword>
<accession>A0ABS4D8Y2</accession>
<name>A0ABS4D8Y2_9CHLR</name>
<dbReference type="Pfam" id="PF02583">
    <property type="entry name" value="Trns_repr_metal"/>
    <property type="match status" value="1"/>
</dbReference>
<comment type="caution">
    <text evidence="1">The sequence shown here is derived from an EMBL/GenBank/DDBJ whole genome shotgun (WGS) entry which is preliminary data.</text>
</comment>
<dbReference type="EMBL" id="SIJK02000013">
    <property type="protein sequence ID" value="MBP1465893.1"/>
    <property type="molecule type" value="Genomic_DNA"/>
</dbReference>
<sequence length="94" mass="10276">MADQDHVHTLSDPRRDDVLLRLRKIEGQVRGVQRMVEAGRDCREIVTQVAAVKSALASVSSVVLQCYAQGCLGDSEVPQEQTIAELIALFQGAK</sequence>
<proteinExistence type="predicted"/>
<dbReference type="PANTHER" id="PTHR33677:SF5">
    <property type="entry name" value="TRANSCRIPTIONAL REPRESSOR FRMR"/>
    <property type="match status" value="1"/>
</dbReference>
<dbReference type="RefSeq" id="WP_135477916.1">
    <property type="nucleotide sequence ID" value="NZ_SIJK02000013.1"/>
</dbReference>
<dbReference type="PANTHER" id="PTHR33677">
    <property type="entry name" value="TRANSCRIPTIONAL REPRESSOR FRMR-RELATED"/>
    <property type="match status" value="1"/>
</dbReference>
<organism evidence="1 2">
    <name type="scientific">Candidatus Chloroploca mongolica</name>
    <dbReference type="NCBI Taxonomy" id="2528176"/>
    <lineage>
        <taxon>Bacteria</taxon>
        <taxon>Bacillati</taxon>
        <taxon>Chloroflexota</taxon>
        <taxon>Chloroflexia</taxon>
        <taxon>Chloroflexales</taxon>
        <taxon>Chloroflexineae</taxon>
        <taxon>Oscillochloridaceae</taxon>
        <taxon>Candidatus Chloroploca</taxon>
    </lineage>
</organism>
<evidence type="ECO:0000313" key="2">
    <source>
        <dbReference type="Proteomes" id="UP001193081"/>
    </source>
</evidence>
<protein>
    <submittedName>
        <fullName evidence="1">Metal-sensitive transcriptional regulator</fullName>
    </submittedName>
</protein>
<dbReference type="Proteomes" id="UP001193081">
    <property type="component" value="Unassembled WGS sequence"/>
</dbReference>
<reference evidence="1 2" key="1">
    <citation type="submission" date="2021-03" db="EMBL/GenBank/DDBJ databases">
        <authorList>
            <person name="Grouzdev D.S."/>
        </authorList>
    </citation>
    <scope>NUCLEOTIDE SEQUENCE [LARGE SCALE GENOMIC DNA]</scope>
    <source>
        <strain evidence="1 2">M50-1</strain>
    </source>
</reference>
<dbReference type="InterPro" id="IPR038390">
    <property type="entry name" value="Metal_Tscrpt_repr_sf"/>
</dbReference>
<dbReference type="InterPro" id="IPR003735">
    <property type="entry name" value="Metal_Tscrpt_repr"/>
</dbReference>
<dbReference type="CDD" id="cd10148">
    <property type="entry name" value="CsoR-like_DUF156"/>
    <property type="match status" value="1"/>
</dbReference>